<dbReference type="Pfam" id="PF07729">
    <property type="entry name" value="FCD"/>
    <property type="match status" value="1"/>
</dbReference>
<dbReference type="InterPro" id="IPR011711">
    <property type="entry name" value="GntR_C"/>
</dbReference>
<keyword evidence="2" id="KW-0238">DNA-binding</keyword>
<sequence length="227" mass="25199">MTERRRNAKERTVDRVYDSVREAILAGGHSGEARLTEEMLAERYGVSRTPVRAALQKLESDGFVDMIPRVGAVVKRRTLAEVAEIYEVRSLLESHAAGLAATRRRDEDVDTLKRLQDEMDRIAGNGDVEGLSTLNRDFHTVILEASGNRTLTGSTTRLMEIGFLVHTYGNLGRQDVARSFTEHRNLIEAIGSRDVEWAATIMRGHLLGTRNALTQIMSEKRAAAAGP</sequence>
<evidence type="ECO:0000259" key="4">
    <source>
        <dbReference type="PROSITE" id="PS50949"/>
    </source>
</evidence>
<dbReference type="PRINTS" id="PR00035">
    <property type="entry name" value="HTHGNTR"/>
</dbReference>
<evidence type="ECO:0000256" key="1">
    <source>
        <dbReference type="ARBA" id="ARBA00023015"/>
    </source>
</evidence>
<dbReference type="PANTHER" id="PTHR43537:SF5">
    <property type="entry name" value="UXU OPERON TRANSCRIPTIONAL REGULATOR"/>
    <property type="match status" value="1"/>
</dbReference>
<dbReference type="SUPFAM" id="SSF48008">
    <property type="entry name" value="GntR ligand-binding domain-like"/>
    <property type="match status" value="1"/>
</dbReference>
<dbReference type="GO" id="GO:0003700">
    <property type="term" value="F:DNA-binding transcription factor activity"/>
    <property type="evidence" value="ECO:0007669"/>
    <property type="project" value="InterPro"/>
</dbReference>
<dbReference type="Pfam" id="PF00392">
    <property type="entry name" value="GntR"/>
    <property type="match status" value="1"/>
</dbReference>
<evidence type="ECO:0000256" key="2">
    <source>
        <dbReference type="ARBA" id="ARBA00023125"/>
    </source>
</evidence>
<dbReference type="Proteomes" id="UP000476332">
    <property type="component" value="Unassembled WGS sequence"/>
</dbReference>
<dbReference type="PROSITE" id="PS50949">
    <property type="entry name" value="HTH_GNTR"/>
    <property type="match status" value="1"/>
</dbReference>
<feature type="domain" description="HTH gntR-type" evidence="4">
    <location>
        <begin position="10"/>
        <end position="77"/>
    </location>
</feature>
<dbReference type="SMART" id="SM00895">
    <property type="entry name" value="FCD"/>
    <property type="match status" value="1"/>
</dbReference>
<dbReference type="InterPro" id="IPR000524">
    <property type="entry name" value="Tscrpt_reg_HTH_GntR"/>
</dbReference>
<protein>
    <submittedName>
        <fullName evidence="5">FCD domain-containing protein</fullName>
    </submittedName>
</protein>
<comment type="caution">
    <text evidence="5">The sequence shown here is derived from an EMBL/GenBank/DDBJ whole genome shotgun (WGS) entry which is preliminary data.</text>
</comment>
<organism evidence="5 6">
    <name type="scientific">Aurantimonas aggregata</name>
    <dbReference type="NCBI Taxonomy" id="2047720"/>
    <lineage>
        <taxon>Bacteria</taxon>
        <taxon>Pseudomonadati</taxon>
        <taxon>Pseudomonadota</taxon>
        <taxon>Alphaproteobacteria</taxon>
        <taxon>Hyphomicrobiales</taxon>
        <taxon>Aurantimonadaceae</taxon>
        <taxon>Aurantimonas</taxon>
    </lineage>
</organism>
<dbReference type="SMART" id="SM00345">
    <property type="entry name" value="HTH_GNTR"/>
    <property type="match status" value="1"/>
</dbReference>
<dbReference type="EMBL" id="JAAAMJ010000011">
    <property type="protein sequence ID" value="NDV87897.1"/>
    <property type="molecule type" value="Genomic_DNA"/>
</dbReference>
<accession>A0A6L9MJA1</accession>
<dbReference type="Gene3D" id="1.20.120.530">
    <property type="entry name" value="GntR ligand-binding domain-like"/>
    <property type="match status" value="1"/>
</dbReference>
<proteinExistence type="predicted"/>
<dbReference type="AlphaFoldDB" id="A0A6L9MJA1"/>
<keyword evidence="6" id="KW-1185">Reference proteome</keyword>
<dbReference type="RefSeq" id="WP_163044727.1">
    <property type="nucleotide sequence ID" value="NZ_JAAAMJ010000011.1"/>
</dbReference>
<dbReference type="InterPro" id="IPR036388">
    <property type="entry name" value="WH-like_DNA-bd_sf"/>
</dbReference>
<keyword evidence="3" id="KW-0804">Transcription</keyword>
<dbReference type="GO" id="GO:0003677">
    <property type="term" value="F:DNA binding"/>
    <property type="evidence" value="ECO:0007669"/>
    <property type="project" value="UniProtKB-KW"/>
</dbReference>
<gene>
    <name evidence="5" type="ORF">GTW51_14415</name>
</gene>
<evidence type="ECO:0000256" key="3">
    <source>
        <dbReference type="ARBA" id="ARBA00023163"/>
    </source>
</evidence>
<dbReference type="PANTHER" id="PTHR43537">
    <property type="entry name" value="TRANSCRIPTIONAL REGULATOR, GNTR FAMILY"/>
    <property type="match status" value="1"/>
</dbReference>
<evidence type="ECO:0000313" key="5">
    <source>
        <dbReference type="EMBL" id="NDV87897.1"/>
    </source>
</evidence>
<name>A0A6L9MJA1_9HYPH</name>
<dbReference type="Gene3D" id="1.10.10.10">
    <property type="entry name" value="Winged helix-like DNA-binding domain superfamily/Winged helix DNA-binding domain"/>
    <property type="match status" value="1"/>
</dbReference>
<keyword evidence="1" id="KW-0805">Transcription regulation</keyword>
<dbReference type="SUPFAM" id="SSF46785">
    <property type="entry name" value="Winged helix' DNA-binding domain"/>
    <property type="match status" value="1"/>
</dbReference>
<dbReference type="InterPro" id="IPR036390">
    <property type="entry name" value="WH_DNA-bd_sf"/>
</dbReference>
<dbReference type="InterPro" id="IPR008920">
    <property type="entry name" value="TF_FadR/GntR_C"/>
</dbReference>
<reference evidence="5 6" key="1">
    <citation type="submission" date="2020-01" db="EMBL/GenBank/DDBJ databases">
        <title>Genomes of bacteria type strains.</title>
        <authorList>
            <person name="Chen J."/>
            <person name="Zhu S."/>
            <person name="Chen J."/>
        </authorList>
    </citation>
    <scope>NUCLEOTIDE SEQUENCE [LARGE SCALE GENOMIC DNA]</scope>
    <source>
        <strain evidence="5 6">KCTC 52919</strain>
    </source>
</reference>
<evidence type="ECO:0000313" key="6">
    <source>
        <dbReference type="Proteomes" id="UP000476332"/>
    </source>
</evidence>
<dbReference type="CDD" id="cd07377">
    <property type="entry name" value="WHTH_GntR"/>
    <property type="match status" value="1"/>
</dbReference>